<dbReference type="AlphaFoldDB" id="W0E7W1"/>
<protein>
    <submittedName>
        <fullName evidence="1">Uncharacterized protein</fullName>
    </submittedName>
</protein>
<evidence type="ECO:0000313" key="2">
    <source>
        <dbReference type="Proteomes" id="UP000010847"/>
    </source>
</evidence>
<evidence type="ECO:0000313" key="1">
    <source>
        <dbReference type="EMBL" id="AHF06950.1"/>
    </source>
</evidence>
<reference evidence="1 2" key="1">
    <citation type="submission" date="2013-12" db="EMBL/GenBank/DDBJ databases">
        <authorList>
            <consortium name="DOE Joint Genome Institute"/>
            <person name="Smidt H."/>
            <person name="Huntemann M."/>
            <person name="Han J."/>
            <person name="Chen A."/>
            <person name="Kyrpides N."/>
            <person name="Mavromatis K."/>
            <person name="Markowitz V."/>
            <person name="Palaniappan K."/>
            <person name="Ivanova N."/>
            <person name="Schaumberg A."/>
            <person name="Pati A."/>
            <person name="Liolios K."/>
            <person name="Nordberg H.P."/>
            <person name="Cantor M.N."/>
            <person name="Hua S.X."/>
            <person name="Woyke T."/>
        </authorList>
    </citation>
    <scope>NUCLEOTIDE SEQUENCE [LARGE SCALE GENOMIC DNA]</scope>
    <source>
        <strain evidence="2">DSM 15288</strain>
    </source>
</reference>
<dbReference type="Pfam" id="PF06133">
    <property type="entry name" value="Com_YlbF"/>
    <property type="match status" value="1"/>
</dbReference>
<dbReference type="RefSeq" id="WP_006715364.1">
    <property type="nucleotide sequence ID" value="NZ_CP007032.1"/>
</dbReference>
<dbReference type="SUPFAM" id="SSF158622">
    <property type="entry name" value="YheA/YmcA-like"/>
    <property type="match status" value="1"/>
</dbReference>
<accession>W0E7W1</accession>
<gene>
    <name evidence="1" type="ORF">DESME_07600</name>
</gene>
<sequence>MTADILEKAEVLAAAIAQSAELNELRTSEEAMLADEQAQKIIEEFNQEQQRVFTLQSEGKELSEEDKKGIDEMEQNVASHPLIAVYLQAQDRFTQLLDSVNSVLASAIASVQDNGSSCSSCGSGCGDNQGGCGCGGC</sequence>
<dbReference type="OrthoDB" id="1799031at2"/>
<dbReference type="HOGENOM" id="CLU_140243_1_0_9"/>
<dbReference type="PANTHER" id="PTHR38448">
    <property type="entry name" value="REGULATORY PROTEIN YLBF-RELATED"/>
    <property type="match status" value="1"/>
</dbReference>
<dbReference type="InterPro" id="IPR023378">
    <property type="entry name" value="YheA/YmcA-like_dom_sf"/>
</dbReference>
<dbReference type="Gene3D" id="1.20.1500.10">
    <property type="entry name" value="YheA/YmcA-like"/>
    <property type="match status" value="1"/>
</dbReference>
<dbReference type="InterPro" id="IPR052767">
    <property type="entry name" value="Bact_com_dev_regulator"/>
</dbReference>
<keyword evidence="2" id="KW-1185">Reference proteome</keyword>
<name>W0E7W1_9FIRM</name>
<proteinExistence type="predicted"/>
<dbReference type="PANTHER" id="PTHR38448:SF1">
    <property type="entry name" value="YLBF FAMILY REGULATOR"/>
    <property type="match status" value="1"/>
</dbReference>
<dbReference type="KEGG" id="dmt:DESME_07600"/>
<dbReference type="InterPro" id="IPR010368">
    <property type="entry name" value="Com_YlbF"/>
</dbReference>
<dbReference type="Proteomes" id="UP000010847">
    <property type="component" value="Chromosome"/>
</dbReference>
<organism evidence="1 2">
    <name type="scientific">Desulfitobacterium metallireducens DSM 15288</name>
    <dbReference type="NCBI Taxonomy" id="871968"/>
    <lineage>
        <taxon>Bacteria</taxon>
        <taxon>Bacillati</taxon>
        <taxon>Bacillota</taxon>
        <taxon>Clostridia</taxon>
        <taxon>Eubacteriales</taxon>
        <taxon>Desulfitobacteriaceae</taxon>
        <taxon>Desulfitobacterium</taxon>
    </lineage>
</organism>
<dbReference type="STRING" id="871968.DESME_07600"/>
<dbReference type="eggNOG" id="COG3679">
    <property type="taxonomic scope" value="Bacteria"/>
</dbReference>
<dbReference type="EMBL" id="CP007032">
    <property type="protein sequence ID" value="AHF06950.1"/>
    <property type="molecule type" value="Genomic_DNA"/>
</dbReference>